<keyword evidence="2" id="KW-1185">Reference proteome</keyword>
<accession>A0ABR0GDM1</accession>
<reference evidence="1 2" key="1">
    <citation type="journal article" date="2023" name="bioRxiv">
        <title>High-quality genome assemblies of four members of thePodospora anserinaspecies complex.</title>
        <authorList>
            <person name="Ament-Velasquez S.L."/>
            <person name="Vogan A.A."/>
            <person name="Wallerman O."/>
            <person name="Hartmann F."/>
            <person name="Gautier V."/>
            <person name="Silar P."/>
            <person name="Giraud T."/>
            <person name="Johannesson H."/>
        </authorList>
    </citation>
    <scope>NUCLEOTIDE SEQUENCE [LARGE SCALE GENOMIC DNA]</scope>
    <source>
        <strain evidence="1 2">CBS 415.72m</strain>
    </source>
</reference>
<comment type="caution">
    <text evidence="1">The sequence shown here is derived from an EMBL/GenBank/DDBJ whole genome shotgun (WGS) entry which is preliminary data.</text>
</comment>
<dbReference type="RefSeq" id="XP_062742781.1">
    <property type="nucleotide sequence ID" value="XM_062884013.1"/>
</dbReference>
<evidence type="ECO:0000313" key="2">
    <source>
        <dbReference type="Proteomes" id="UP001323405"/>
    </source>
</evidence>
<proteinExistence type="predicted"/>
<dbReference type="EMBL" id="JAFFHA010000007">
    <property type="protein sequence ID" value="KAK4653806.1"/>
    <property type="molecule type" value="Genomic_DNA"/>
</dbReference>
<dbReference type="Proteomes" id="UP001323405">
    <property type="component" value="Unassembled WGS sequence"/>
</dbReference>
<gene>
    <name evidence="1" type="ORF">QC762_0087390</name>
</gene>
<evidence type="ECO:0000313" key="1">
    <source>
        <dbReference type="EMBL" id="KAK4653806.1"/>
    </source>
</evidence>
<dbReference type="GeneID" id="87903765"/>
<organism evidence="1 2">
    <name type="scientific">Podospora pseudocomata</name>
    <dbReference type="NCBI Taxonomy" id="2093779"/>
    <lineage>
        <taxon>Eukaryota</taxon>
        <taxon>Fungi</taxon>
        <taxon>Dikarya</taxon>
        <taxon>Ascomycota</taxon>
        <taxon>Pezizomycotina</taxon>
        <taxon>Sordariomycetes</taxon>
        <taxon>Sordariomycetidae</taxon>
        <taxon>Sordariales</taxon>
        <taxon>Podosporaceae</taxon>
        <taxon>Podospora</taxon>
    </lineage>
</organism>
<sequence>MEFRRYFEDCIIGNEIPKTHGSKSNSFLRLRRPRCYSAKTRKLAFDEQSYPKMLGATITHECWRWLVWNWAPFYIDQLCVHPPYTVHADPIKKQEENQRVSKLNAIAYVRATHGILANPPGGRGEWTMVELRILGSRALHLPDNFGDPTALLKLGPGYSTEPLDCLI</sequence>
<name>A0ABR0GDM1_9PEZI</name>
<protein>
    <submittedName>
        <fullName evidence="1">Uncharacterized protein</fullName>
    </submittedName>
</protein>